<proteinExistence type="predicted"/>
<dbReference type="PROSITE" id="PS00622">
    <property type="entry name" value="HTH_LUXR_1"/>
    <property type="match status" value="1"/>
</dbReference>
<keyword evidence="6" id="KW-1185">Reference proteome</keyword>
<reference evidence="5" key="1">
    <citation type="submission" date="2020-11" db="EMBL/GenBank/DDBJ databases">
        <title>Nocardioides sp. nov., isolated from Soil of Cynanchum wilfordii Hemsley rhizosphere.</title>
        <authorList>
            <person name="Lee J.-S."/>
            <person name="Suh M.K."/>
            <person name="Kim J.-S."/>
        </authorList>
    </citation>
    <scope>NUCLEOTIDE SEQUENCE</scope>
    <source>
        <strain evidence="5">KCTC 19275</strain>
    </source>
</reference>
<dbReference type="PANTHER" id="PTHR44688:SF16">
    <property type="entry name" value="DNA-BINDING TRANSCRIPTIONAL ACTIVATOR DEVR_DOSR"/>
    <property type="match status" value="1"/>
</dbReference>
<feature type="domain" description="HTH luxR-type" evidence="4">
    <location>
        <begin position="342"/>
        <end position="407"/>
    </location>
</feature>
<sequence>MAGRVHELCVEALAMLGEADPIRTARVRAQLVATSNPFGPPEPLDLPPESDDPEAAFLRLQAWHAARFAIEHLPERLSVADQAVELGRRTGTAEYAAWGRRWRMDAYAVLGDRIALLAELEALRPVVARMDRREWTAYVLLVEASQRLIEGRYDDALGLADRARDADPEGEAAFFHLVFSSAVAAETGRDLEAQTAAVRAVVDRLPPFAHGWTCRMLQAAGRREEAESLWRGLVPHVRRMPERAPEWVIAAAGYAETCAWLGDANTARVLYDQLAPYSGLHAIGLSSTPYDGPVDLALGRLAATYGDAERARTHLRAALAATDAVNAVAYRALVQAQIAGLAVPDDGPLTPREREIAGLVADGLSNAAIAARLTLSERTVENHVSSILRKLDLGSRAGVAAWYVRHTG</sequence>
<evidence type="ECO:0000259" key="4">
    <source>
        <dbReference type="PROSITE" id="PS50043"/>
    </source>
</evidence>
<dbReference type="PRINTS" id="PR00038">
    <property type="entry name" value="HTHLUXR"/>
</dbReference>
<dbReference type="InterPro" id="IPR000792">
    <property type="entry name" value="Tscrpt_reg_LuxR_C"/>
</dbReference>
<gene>
    <name evidence="5" type="ORF">ISU07_02870</name>
</gene>
<dbReference type="PROSITE" id="PS50043">
    <property type="entry name" value="HTH_LUXR_2"/>
    <property type="match status" value="1"/>
</dbReference>
<dbReference type="GO" id="GO:0003677">
    <property type="term" value="F:DNA binding"/>
    <property type="evidence" value="ECO:0007669"/>
    <property type="project" value="UniProtKB-KW"/>
</dbReference>
<dbReference type="InterPro" id="IPR016032">
    <property type="entry name" value="Sig_transdc_resp-reg_C-effctor"/>
</dbReference>
<dbReference type="Gene3D" id="1.25.40.10">
    <property type="entry name" value="Tetratricopeptide repeat domain"/>
    <property type="match status" value="1"/>
</dbReference>
<evidence type="ECO:0000313" key="5">
    <source>
        <dbReference type="EMBL" id="MBF4762057.1"/>
    </source>
</evidence>
<dbReference type="Gene3D" id="1.10.10.10">
    <property type="entry name" value="Winged helix-like DNA-binding domain superfamily/Winged helix DNA-binding domain"/>
    <property type="match status" value="1"/>
</dbReference>
<name>A0A930YCU7_9ACTN</name>
<dbReference type="SUPFAM" id="SSF46894">
    <property type="entry name" value="C-terminal effector domain of the bipartite response regulators"/>
    <property type="match status" value="1"/>
</dbReference>
<dbReference type="InterPro" id="IPR011990">
    <property type="entry name" value="TPR-like_helical_dom_sf"/>
</dbReference>
<organism evidence="5 6">
    <name type="scientific">Nocardioides islandensis</name>
    <dbReference type="NCBI Taxonomy" id="433663"/>
    <lineage>
        <taxon>Bacteria</taxon>
        <taxon>Bacillati</taxon>
        <taxon>Actinomycetota</taxon>
        <taxon>Actinomycetes</taxon>
        <taxon>Propionibacteriales</taxon>
        <taxon>Nocardioidaceae</taxon>
        <taxon>Nocardioides</taxon>
    </lineage>
</organism>
<keyword evidence="2" id="KW-0238">DNA-binding</keyword>
<protein>
    <submittedName>
        <fullName evidence="5">Response regulator transcription factor</fullName>
    </submittedName>
</protein>
<keyword evidence="3" id="KW-0804">Transcription</keyword>
<comment type="caution">
    <text evidence="5">The sequence shown here is derived from an EMBL/GenBank/DDBJ whole genome shotgun (WGS) entry which is preliminary data.</text>
</comment>
<dbReference type="GO" id="GO:0006355">
    <property type="term" value="P:regulation of DNA-templated transcription"/>
    <property type="evidence" value="ECO:0007669"/>
    <property type="project" value="InterPro"/>
</dbReference>
<evidence type="ECO:0000313" key="6">
    <source>
        <dbReference type="Proteomes" id="UP000640489"/>
    </source>
</evidence>
<dbReference type="EMBL" id="JADKPN010000001">
    <property type="protein sequence ID" value="MBF4762057.1"/>
    <property type="molecule type" value="Genomic_DNA"/>
</dbReference>
<dbReference type="PANTHER" id="PTHR44688">
    <property type="entry name" value="DNA-BINDING TRANSCRIPTIONAL ACTIVATOR DEVR_DOSR"/>
    <property type="match status" value="1"/>
</dbReference>
<accession>A0A930YCU7</accession>
<dbReference type="InterPro" id="IPR036388">
    <property type="entry name" value="WH-like_DNA-bd_sf"/>
</dbReference>
<keyword evidence="1" id="KW-0805">Transcription regulation</keyword>
<dbReference type="Proteomes" id="UP000640489">
    <property type="component" value="Unassembled WGS sequence"/>
</dbReference>
<evidence type="ECO:0000256" key="1">
    <source>
        <dbReference type="ARBA" id="ARBA00023015"/>
    </source>
</evidence>
<dbReference type="CDD" id="cd06170">
    <property type="entry name" value="LuxR_C_like"/>
    <property type="match status" value="1"/>
</dbReference>
<dbReference type="SMART" id="SM00421">
    <property type="entry name" value="HTH_LUXR"/>
    <property type="match status" value="1"/>
</dbReference>
<evidence type="ECO:0000256" key="2">
    <source>
        <dbReference type="ARBA" id="ARBA00023125"/>
    </source>
</evidence>
<dbReference type="AlphaFoldDB" id="A0A930YCU7"/>
<evidence type="ECO:0000256" key="3">
    <source>
        <dbReference type="ARBA" id="ARBA00023163"/>
    </source>
</evidence>
<dbReference type="Pfam" id="PF00196">
    <property type="entry name" value="GerE"/>
    <property type="match status" value="1"/>
</dbReference>